<accession>A0ABR0U1E1</accession>
<feature type="compositionally biased region" description="Basic and acidic residues" evidence="1">
    <location>
        <begin position="819"/>
        <end position="828"/>
    </location>
</feature>
<keyword evidence="3" id="KW-1185">Reference proteome</keyword>
<gene>
    <name evidence="2" type="ORF">DH2020_008413</name>
</gene>
<dbReference type="PANTHER" id="PTHR37701">
    <property type="entry name" value="METHYL-CPG-BINDING DOMAIN-CONTAINING PROTEIN 8"/>
    <property type="match status" value="1"/>
</dbReference>
<dbReference type="Proteomes" id="UP001318860">
    <property type="component" value="Unassembled WGS sequence"/>
</dbReference>
<feature type="region of interest" description="Disordered" evidence="1">
    <location>
        <begin position="171"/>
        <end position="190"/>
    </location>
</feature>
<feature type="compositionally biased region" description="Basic and acidic residues" evidence="1">
    <location>
        <begin position="676"/>
        <end position="687"/>
    </location>
</feature>
<sequence>MEVLNRKDYSTGQKKNAYGLLGTSHNSYGAARQDIGPCNYHIVTRAIVEACAVKVIDMTSILQSSMPSDLAADESLSGHKRKHDHVDQDEPLANQTQSAMGVSVPDVNNDVDGISSLNEIVVGDKRKHDHVGQDEPLAKQTQSAMRISVPDVNNDVDGISSLNETVVCDKQKHDRVGQDEPLARQTQSAMEVSVPDVNNDVDGISSLNEIVEKRKHDHVGQDEPLAKQAQSAMGVSVADVNNDVDGIPSLNGIVVRDNLEDRDREILNREGVSVDIVALGVVDHPYSEEIRRRTEGLETEEELLGFLKGLKGQWGSSRKKRRIVDASEFGSVLPIGWKLLLSVTFLIAKDKSKQIFGGSHAIIMLIADIATQDVDREENLFPHTSPPAFASTSGNHETQVILDAGLLPEERLGEILHCNTCNVTFCEKDEFLHYQSSVHRSNGYKNVVRLTDGVINNENKSFHEASNYACVNGCTSEIIADDSSSQERPGNCSPLPSHDETHGVISSVIENSSSAEKPQKNMASESSLSNSNNHAEACDIVVNNDHICQTRNEPKVGQSSVVKETILELFGSCGTQDKDIAVSAKQPSNLEDIPCKIIDATDKTSTFASMAKQNLQSNISTLASSCDEKACAEDSVPCSVGEYMFGEKQSSKSDDISLCMNDEMHFGIGSFIPSSNEKESMPGKNDSKGSTCLLKEPGVQSTSKTSFVEFEGIKIDPFSSHTALDFNTMTGTEQDWKVGVFSANKQFFKENEIQVFGRPLEEPKQESSKSVLLSESGVSEVSGDSYTMNKYGTPAKLKISEVARTGKHGLSLSSGNLQKESRADSNRVEQDRYLSESFNIQSDFHRMYGDQTHLSFINNHMKDNLKQERHFGIDFRDSSFNNTTNELGSNFNMLHQGMGSNGPRGDSIQSSSQNFMVGFGDSSAQSGDFIVADSSWRTGHENLFQGCFDAVPNPQVQSSSCFRTFDLTSDKAEEGSFGVSKNAGIRTNTLRPGRNEPVEYSFMGEQSSNSLPGESKMFSHNANTEQGLDPSFWLGNDALMPNTADTNQSTSVCVWCRSLFYQEHVQPQPGIQTGAIGSLCPSCSKFSVM</sequence>
<organism evidence="2 3">
    <name type="scientific">Rehmannia glutinosa</name>
    <name type="common">Chinese foxglove</name>
    <dbReference type="NCBI Taxonomy" id="99300"/>
    <lineage>
        <taxon>Eukaryota</taxon>
        <taxon>Viridiplantae</taxon>
        <taxon>Streptophyta</taxon>
        <taxon>Embryophyta</taxon>
        <taxon>Tracheophyta</taxon>
        <taxon>Spermatophyta</taxon>
        <taxon>Magnoliopsida</taxon>
        <taxon>eudicotyledons</taxon>
        <taxon>Gunneridae</taxon>
        <taxon>Pentapetalae</taxon>
        <taxon>asterids</taxon>
        <taxon>lamiids</taxon>
        <taxon>Lamiales</taxon>
        <taxon>Orobanchaceae</taxon>
        <taxon>Rehmannieae</taxon>
        <taxon>Rehmannia</taxon>
    </lineage>
</organism>
<feature type="region of interest" description="Disordered" evidence="1">
    <location>
        <begin position="674"/>
        <end position="695"/>
    </location>
</feature>
<evidence type="ECO:0000313" key="3">
    <source>
        <dbReference type="Proteomes" id="UP001318860"/>
    </source>
</evidence>
<name>A0ABR0U1E1_REHGL</name>
<comment type="caution">
    <text evidence="2">The sequence shown here is derived from an EMBL/GenBank/DDBJ whole genome shotgun (WGS) entry which is preliminary data.</text>
</comment>
<evidence type="ECO:0000256" key="1">
    <source>
        <dbReference type="SAM" id="MobiDB-lite"/>
    </source>
</evidence>
<evidence type="ECO:0008006" key="4">
    <source>
        <dbReference type="Google" id="ProtNLM"/>
    </source>
</evidence>
<protein>
    <recommendedName>
        <fullName evidence="4">C2H2-type domain-containing protein</fullName>
    </recommendedName>
</protein>
<feature type="region of interest" description="Disordered" evidence="1">
    <location>
        <begin position="511"/>
        <end position="530"/>
    </location>
</feature>
<dbReference type="PANTHER" id="PTHR37701:SF17">
    <property type="entry name" value="METHYL BINDING DOMAIN117"/>
    <property type="match status" value="1"/>
</dbReference>
<dbReference type="EMBL" id="JABTTQ020003506">
    <property type="protein sequence ID" value="KAK6116144.1"/>
    <property type="molecule type" value="Genomic_DNA"/>
</dbReference>
<dbReference type="InterPro" id="IPR037472">
    <property type="entry name" value="MBD8"/>
</dbReference>
<proteinExistence type="predicted"/>
<feature type="region of interest" description="Disordered" evidence="1">
    <location>
        <begin position="481"/>
        <end position="500"/>
    </location>
</feature>
<evidence type="ECO:0000313" key="2">
    <source>
        <dbReference type="EMBL" id="KAK6116144.1"/>
    </source>
</evidence>
<reference evidence="2 3" key="1">
    <citation type="journal article" date="2021" name="Comput. Struct. Biotechnol. J.">
        <title>De novo genome assembly of the potent medicinal plant Rehmannia glutinosa using nanopore technology.</title>
        <authorList>
            <person name="Ma L."/>
            <person name="Dong C."/>
            <person name="Song C."/>
            <person name="Wang X."/>
            <person name="Zheng X."/>
            <person name="Niu Y."/>
            <person name="Chen S."/>
            <person name="Feng W."/>
        </authorList>
    </citation>
    <scope>NUCLEOTIDE SEQUENCE [LARGE SCALE GENOMIC DNA]</scope>
    <source>
        <strain evidence="2">DH-2019</strain>
    </source>
</reference>
<feature type="compositionally biased region" description="Basic and acidic residues" evidence="1">
    <location>
        <begin position="171"/>
        <end position="182"/>
    </location>
</feature>
<feature type="region of interest" description="Disordered" evidence="1">
    <location>
        <begin position="808"/>
        <end position="828"/>
    </location>
</feature>